<dbReference type="OrthoDB" id="754047at2759"/>
<feature type="transmembrane region" description="Helical" evidence="7">
    <location>
        <begin position="476"/>
        <end position="497"/>
    </location>
</feature>
<organism evidence="8 9">
    <name type="scientific">Porphyra umbilicalis</name>
    <name type="common">Purple laver</name>
    <name type="synonym">Red alga</name>
    <dbReference type="NCBI Taxonomy" id="2786"/>
    <lineage>
        <taxon>Eukaryota</taxon>
        <taxon>Rhodophyta</taxon>
        <taxon>Bangiophyceae</taxon>
        <taxon>Bangiales</taxon>
        <taxon>Bangiaceae</taxon>
        <taxon>Porphyra</taxon>
    </lineage>
</organism>
<dbReference type="InterPro" id="IPR004324">
    <property type="entry name" value="FBT"/>
</dbReference>
<keyword evidence="2" id="KW-0813">Transport</keyword>
<feature type="transmembrane region" description="Helical" evidence="7">
    <location>
        <begin position="27"/>
        <end position="46"/>
    </location>
</feature>
<dbReference type="PANTHER" id="PTHR31585:SF51">
    <property type="entry name" value="TRANSPORTER, PUTATIVE-RELATED"/>
    <property type="match status" value="1"/>
</dbReference>
<evidence type="ECO:0000313" key="9">
    <source>
        <dbReference type="Proteomes" id="UP000218209"/>
    </source>
</evidence>
<evidence type="ECO:0000256" key="1">
    <source>
        <dbReference type="ARBA" id="ARBA00004141"/>
    </source>
</evidence>
<comment type="subcellular location">
    <subcellularLocation>
        <location evidence="1">Membrane</location>
        <topology evidence="1">Multi-pass membrane protein</topology>
    </subcellularLocation>
</comment>
<evidence type="ECO:0000256" key="3">
    <source>
        <dbReference type="ARBA" id="ARBA00022692"/>
    </source>
</evidence>
<gene>
    <name evidence="8" type="ORF">BU14_0096s0028</name>
</gene>
<dbReference type="GO" id="GO:0016020">
    <property type="term" value="C:membrane"/>
    <property type="evidence" value="ECO:0007669"/>
    <property type="project" value="UniProtKB-SubCell"/>
</dbReference>
<keyword evidence="3 7" id="KW-0812">Transmembrane</keyword>
<feature type="transmembrane region" description="Helical" evidence="7">
    <location>
        <begin position="240"/>
        <end position="261"/>
    </location>
</feature>
<dbReference type="NCBIfam" id="TIGR00788">
    <property type="entry name" value="fbt"/>
    <property type="match status" value="1"/>
</dbReference>
<feature type="transmembrane region" description="Helical" evidence="7">
    <location>
        <begin position="199"/>
        <end position="220"/>
    </location>
</feature>
<feature type="transmembrane region" description="Helical" evidence="7">
    <location>
        <begin position="267"/>
        <end position="285"/>
    </location>
</feature>
<sequence>MLSPAGLWLRLPGLLGWRFMQRLSANFGWRFVVLIASTYFGVKGLVHNVAKAAFLPYMRYKVGVTDPSRYQALYTASRLPWSLKPLIGMISDVLPIGGYYKRWYIQGSVLIGSAACAVLAGAPVERAPGGGVIAAVLLFFVNVDTASSDLLVEGIYSENMVQLPDSGADMVTMVWGCQQAATFFGSLLIAFIASGDPAIFFWVCLPFAAQLSLPVAAGWVGEARTEPGFRRDKVVEHARYFFLGIMMAAGVLGLGAASLWASVEVQAAYSIGISIFLCSLSLWLLPPMLGKAQVYKFASSALNLSIKGALDPFYTANAECNLGGPQFDLPFFLSWSAALGSVAGLLGVIIFQKVLSRTFYRRAFWTTTVLQVASAIVDIAIVQRWNIRAGISDKLFYLLGDSIVVEVVDMMDFMPEIVLISKLCPPGMESSVYALLAGFSNFGNSVASSVGALAIAKFGIKTPRDGSLCNFDNLTWLIIVSHIILPLLTVPLTFLLIPNARMTDDLIAMAAAAEVTGGSGRVKGVLGESSEGDESDGAGDGTSTDEGGGGGPSPPQRPRRRPRCRRRR</sequence>
<dbReference type="PANTHER" id="PTHR31585">
    <property type="entry name" value="FOLATE-BIOPTERIN TRANSPORTER 1, CHLOROPLASTIC"/>
    <property type="match status" value="1"/>
</dbReference>
<dbReference type="Proteomes" id="UP000218209">
    <property type="component" value="Unassembled WGS sequence"/>
</dbReference>
<reference evidence="8 9" key="1">
    <citation type="submission" date="2017-03" db="EMBL/GenBank/DDBJ databases">
        <title>WGS assembly of Porphyra umbilicalis.</title>
        <authorList>
            <person name="Brawley S.H."/>
            <person name="Blouin N.A."/>
            <person name="Ficko-Blean E."/>
            <person name="Wheeler G.L."/>
            <person name="Lohr M."/>
            <person name="Goodson H.V."/>
            <person name="Jenkins J.W."/>
            <person name="Blaby-Haas C.E."/>
            <person name="Helliwell K.E."/>
            <person name="Chan C."/>
            <person name="Marriage T."/>
            <person name="Bhattacharya D."/>
            <person name="Klein A.S."/>
            <person name="Badis Y."/>
            <person name="Brodie J."/>
            <person name="Cao Y."/>
            <person name="Collen J."/>
            <person name="Dittami S.M."/>
            <person name="Gachon C.M."/>
            <person name="Green B.R."/>
            <person name="Karpowicz S."/>
            <person name="Kim J.W."/>
            <person name="Kudahl U."/>
            <person name="Lin S."/>
            <person name="Michel G."/>
            <person name="Mittag M."/>
            <person name="Olson B.J."/>
            <person name="Pangilinan J."/>
            <person name="Peng Y."/>
            <person name="Qiu H."/>
            <person name="Shu S."/>
            <person name="Singer J.T."/>
            <person name="Smith A.G."/>
            <person name="Sprecher B.N."/>
            <person name="Wagner V."/>
            <person name="Wang W."/>
            <person name="Wang Z.-Y."/>
            <person name="Yan J."/>
            <person name="Yarish C."/>
            <person name="Zoeuner-Riek S."/>
            <person name="Zhuang Y."/>
            <person name="Zou Y."/>
            <person name="Lindquist E.A."/>
            <person name="Grimwood J."/>
            <person name="Barry K."/>
            <person name="Rokhsar D.S."/>
            <person name="Schmutz J."/>
            <person name="Stiller J.W."/>
            <person name="Grossman A.R."/>
            <person name="Prochnik S.E."/>
        </authorList>
    </citation>
    <scope>NUCLEOTIDE SEQUENCE [LARGE SCALE GENOMIC DNA]</scope>
    <source>
        <strain evidence="8">4086291</strain>
    </source>
</reference>
<feature type="transmembrane region" description="Helical" evidence="7">
    <location>
        <begin position="103"/>
        <end position="124"/>
    </location>
</feature>
<evidence type="ECO:0000256" key="4">
    <source>
        <dbReference type="ARBA" id="ARBA00022989"/>
    </source>
</evidence>
<protein>
    <recommendedName>
        <fullName evidence="10">Folate/biopterin transporter</fullName>
    </recommendedName>
</protein>
<feature type="transmembrane region" description="Helical" evidence="7">
    <location>
        <begin position="432"/>
        <end position="456"/>
    </location>
</feature>
<dbReference type="Pfam" id="PF03092">
    <property type="entry name" value="BT1"/>
    <property type="match status" value="1"/>
</dbReference>
<feature type="transmembrane region" description="Helical" evidence="7">
    <location>
        <begin position="173"/>
        <end position="193"/>
    </location>
</feature>
<feature type="transmembrane region" description="Helical" evidence="7">
    <location>
        <begin position="130"/>
        <end position="152"/>
    </location>
</feature>
<keyword evidence="4 7" id="KW-1133">Transmembrane helix</keyword>
<accession>A0A1X6PDS7</accession>
<name>A0A1X6PDS7_PORUM</name>
<evidence type="ECO:0000256" key="6">
    <source>
        <dbReference type="SAM" id="MobiDB-lite"/>
    </source>
</evidence>
<dbReference type="AlphaFoldDB" id="A0A1X6PDS7"/>
<evidence type="ECO:0000256" key="2">
    <source>
        <dbReference type="ARBA" id="ARBA00022448"/>
    </source>
</evidence>
<dbReference type="InterPro" id="IPR039309">
    <property type="entry name" value="BT1"/>
</dbReference>
<feature type="transmembrane region" description="Helical" evidence="7">
    <location>
        <begin position="329"/>
        <end position="351"/>
    </location>
</feature>
<evidence type="ECO:0000313" key="8">
    <source>
        <dbReference type="EMBL" id="OSX78875.1"/>
    </source>
</evidence>
<evidence type="ECO:0000256" key="7">
    <source>
        <dbReference type="SAM" id="Phobius"/>
    </source>
</evidence>
<feature type="region of interest" description="Disordered" evidence="6">
    <location>
        <begin position="521"/>
        <end position="568"/>
    </location>
</feature>
<keyword evidence="5 7" id="KW-0472">Membrane</keyword>
<proteinExistence type="predicted"/>
<evidence type="ECO:0000256" key="5">
    <source>
        <dbReference type="ARBA" id="ARBA00023136"/>
    </source>
</evidence>
<keyword evidence="9" id="KW-1185">Reference proteome</keyword>
<feature type="compositionally biased region" description="Basic residues" evidence="6">
    <location>
        <begin position="557"/>
        <end position="568"/>
    </location>
</feature>
<evidence type="ECO:0008006" key="10">
    <source>
        <dbReference type="Google" id="ProtNLM"/>
    </source>
</evidence>
<dbReference type="EMBL" id="KV918803">
    <property type="protein sequence ID" value="OSX78875.1"/>
    <property type="molecule type" value="Genomic_DNA"/>
</dbReference>